<protein>
    <submittedName>
        <fullName evidence="4">Sulfotransferase domain-containing protein</fullName>
    </submittedName>
</protein>
<dbReference type="InterPro" id="IPR000863">
    <property type="entry name" value="Sulfotransferase_dom"/>
</dbReference>
<sequence>MNILQVSAPKSGSFWLNTILRKSLRSSGIKITHYIKTLPEYEMLKKQQLSFKGQAGVDMMDIEEEEVYFRVSSIFKKPIPELTEYAQRASLAWTHSTWCNRTASVFSFFDKKICIVRDPRDTALSAARFAFTPYMKAHYPSSYNSVEEYFSAEYERLMEQWVWFYGNYLLRKEELDLHFIFYENLLHNFQQEFDALLQYLELDLPIEVKSRIQHEVSFSTMKEESPGHLHKGRSKKWMQHLSSEQIKIASNIAGSLMDIFGYAAGTEEADTLPRVPAEIPKKRLQTILETIDWKNLY</sequence>
<reference evidence="4 5" key="1">
    <citation type="submission" date="2020-03" db="EMBL/GenBank/DDBJ databases">
        <title>Salinimicrobium sp. nov, isolated from SCS.</title>
        <authorList>
            <person name="Cao W.R."/>
        </authorList>
    </citation>
    <scope>NUCLEOTIDE SEQUENCE [LARGE SCALE GENOMIC DNA]</scope>
    <source>
        <strain evidence="5">J15B91</strain>
    </source>
</reference>
<gene>
    <name evidence="4" type="ORF">HC175_09295</name>
</gene>
<dbReference type="EMBL" id="JAAVJR010000004">
    <property type="protein sequence ID" value="NJW53115.1"/>
    <property type="molecule type" value="Genomic_DNA"/>
</dbReference>
<evidence type="ECO:0000256" key="1">
    <source>
        <dbReference type="ARBA" id="ARBA00005771"/>
    </source>
</evidence>
<evidence type="ECO:0000313" key="4">
    <source>
        <dbReference type="EMBL" id="NJW53115.1"/>
    </source>
</evidence>
<accession>A0ABX1CYU1</accession>
<feature type="domain" description="Sulfotransferase" evidence="3">
    <location>
        <begin position="3"/>
        <end position="259"/>
    </location>
</feature>
<dbReference type="Gene3D" id="3.40.50.300">
    <property type="entry name" value="P-loop containing nucleotide triphosphate hydrolases"/>
    <property type="match status" value="1"/>
</dbReference>
<dbReference type="Proteomes" id="UP000703674">
    <property type="component" value="Unassembled WGS sequence"/>
</dbReference>
<dbReference type="SUPFAM" id="SSF52540">
    <property type="entry name" value="P-loop containing nucleoside triphosphate hydrolases"/>
    <property type="match status" value="1"/>
</dbReference>
<dbReference type="RefSeq" id="WP_168138212.1">
    <property type="nucleotide sequence ID" value="NZ_JAAVJR010000004.1"/>
</dbReference>
<evidence type="ECO:0000313" key="5">
    <source>
        <dbReference type="Proteomes" id="UP000703674"/>
    </source>
</evidence>
<comment type="similarity">
    <text evidence="1">Belongs to the sulfotransferase 1 family.</text>
</comment>
<organism evidence="4 5">
    <name type="scientific">Salinimicrobium oceani</name>
    <dbReference type="NCBI Taxonomy" id="2722702"/>
    <lineage>
        <taxon>Bacteria</taxon>
        <taxon>Pseudomonadati</taxon>
        <taxon>Bacteroidota</taxon>
        <taxon>Flavobacteriia</taxon>
        <taxon>Flavobacteriales</taxon>
        <taxon>Flavobacteriaceae</taxon>
        <taxon>Salinimicrobium</taxon>
    </lineage>
</organism>
<keyword evidence="5" id="KW-1185">Reference proteome</keyword>
<dbReference type="InterPro" id="IPR027417">
    <property type="entry name" value="P-loop_NTPase"/>
</dbReference>
<name>A0ABX1CYU1_9FLAO</name>
<keyword evidence="2" id="KW-0808">Transferase</keyword>
<evidence type="ECO:0000256" key="2">
    <source>
        <dbReference type="ARBA" id="ARBA00022679"/>
    </source>
</evidence>
<proteinExistence type="inferred from homology"/>
<dbReference type="Pfam" id="PF00685">
    <property type="entry name" value="Sulfotransfer_1"/>
    <property type="match status" value="1"/>
</dbReference>
<evidence type="ECO:0000259" key="3">
    <source>
        <dbReference type="Pfam" id="PF00685"/>
    </source>
</evidence>
<dbReference type="PANTHER" id="PTHR11783">
    <property type="entry name" value="SULFOTRANSFERASE SULT"/>
    <property type="match status" value="1"/>
</dbReference>
<comment type="caution">
    <text evidence="4">The sequence shown here is derived from an EMBL/GenBank/DDBJ whole genome shotgun (WGS) entry which is preliminary data.</text>
</comment>